<reference evidence="2 3" key="1">
    <citation type="journal article" date="2019" name="Commun. Biol.">
        <title>The bagworm genome reveals a unique fibroin gene that provides high tensile strength.</title>
        <authorList>
            <person name="Kono N."/>
            <person name="Nakamura H."/>
            <person name="Ohtoshi R."/>
            <person name="Tomita M."/>
            <person name="Numata K."/>
            <person name="Arakawa K."/>
        </authorList>
    </citation>
    <scope>NUCLEOTIDE SEQUENCE [LARGE SCALE GENOMIC DNA]</scope>
</reference>
<dbReference type="Proteomes" id="UP000299102">
    <property type="component" value="Unassembled WGS sequence"/>
</dbReference>
<organism evidence="2 3">
    <name type="scientific">Eumeta variegata</name>
    <name type="common">Bagworm moth</name>
    <name type="synonym">Eumeta japonica</name>
    <dbReference type="NCBI Taxonomy" id="151549"/>
    <lineage>
        <taxon>Eukaryota</taxon>
        <taxon>Metazoa</taxon>
        <taxon>Ecdysozoa</taxon>
        <taxon>Arthropoda</taxon>
        <taxon>Hexapoda</taxon>
        <taxon>Insecta</taxon>
        <taxon>Pterygota</taxon>
        <taxon>Neoptera</taxon>
        <taxon>Endopterygota</taxon>
        <taxon>Lepidoptera</taxon>
        <taxon>Glossata</taxon>
        <taxon>Ditrysia</taxon>
        <taxon>Tineoidea</taxon>
        <taxon>Psychidae</taxon>
        <taxon>Oiketicinae</taxon>
        <taxon>Eumeta</taxon>
    </lineage>
</organism>
<gene>
    <name evidence="2" type="ORF">EVAR_33480_1</name>
</gene>
<evidence type="ECO:0000313" key="2">
    <source>
        <dbReference type="EMBL" id="GBP49726.1"/>
    </source>
</evidence>
<keyword evidence="3" id="KW-1185">Reference proteome</keyword>
<feature type="region of interest" description="Disordered" evidence="1">
    <location>
        <begin position="101"/>
        <end position="125"/>
    </location>
</feature>
<comment type="caution">
    <text evidence="2">The sequence shown here is derived from an EMBL/GenBank/DDBJ whole genome shotgun (WGS) entry which is preliminary data.</text>
</comment>
<sequence length="125" mass="13377">MIFSNERIIKLPDTSQTFVSGATRNEALTFPFDSFVQIESTTGSGVGIENRTQNRIENGTRIGTESGIGIGIKIENETEVENGCGNEMRNKKRSLAIGYANAHASPKRPPGPAVAPARGQLSSVN</sequence>
<evidence type="ECO:0000256" key="1">
    <source>
        <dbReference type="SAM" id="MobiDB-lite"/>
    </source>
</evidence>
<proteinExistence type="predicted"/>
<protein>
    <submittedName>
        <fullName evidence="2">Uncharacterized protein</fullName>
    </submittedName>
</protein>
<dbReference type="AlphaFoldDB" id="A0A4C1WEB1"/>
<evidence type="ECO:0000313" key="3">
    <source>
        <dbReference type="Proteomes" id="UP000299102"/>
    </source>
</evidence>
<name>A0A4C1WEB1_EUMVA</name>
<dbReference type="EMBL" id="BGZK01000551">
    <property type="protein sequence ID" value="GBP49726.1"/>
    <property type="molecule type" value="Genomic_DNA"/>
</dbReference>
<accession>A0A4C1WEB1</accession>